<proteinExistence type="predicted"/>
<dbReference type="EMBL" id="HBGT01024076">
    <property type="protein sequence ID" value="CAD9431584.1"/>
    <property type="molecule type" value="Transcribed_RNA"/>
</dbReference>
<dbReference type="AlphaFoldDB" id="A0A7S2CQ16"/>
<evidence type="ECO:0000313" key="1">
    <source>
        <dbReference type="EMBL" id="CAD9431584.1"/>
    </source>
</evidence>
<protein>
    <submittedName>
        <fullName evidence="1">Uncharacterized protein</fullName>
    </submittedName>
</protein>
<organism evidence="1">
    <name type="scientific">Florenciella parvula</name>
    <dbReference type="NCBI Taxonomy" id="236787"/>
    <lineage>
        <taxon>Eukaryota</taxon>
        <taxon>Sar</taxon>
        <taxon>Stramenopiles</taxon>
        <taxon>Ochrophyta</taxon>
        <taxon>Dictyochophyceae</taxon>
        <taxon>Florenciellales</taxon>
        <taxon>Florenciella</taxon>
    </lineage>
</organism>
<name>A0A7S2CQ16_9STRA</name>
<accession>A0A7S2CQ16</accession>
<gene>
    <name evidence="1" type="ORF">FPAR1323_LOCUS12505</name>
</gene>
<reference evidence="1" key="1">
    <citation type="submission" date="2021-01" db="EMBL/GenBank/DDBJ databases">
        <authorList>
            <person name="Corre E."/>
            <person name="Pelletier E."/>
            <person name="Niang G."/>
            <person name="Scheremetjew M."/>
            <person name="Finn R."/>
            <person name="Kale V."/>
            <person name="Holt S."/>
            <person name="Cochrane G."/>
            <person name="Meng A."/>
            <person name="Brown T."/>
            <person name="Cohen L."/>
        </authorList>
    </citation>
    <scope>NUCLEOTIDE SEQUENCE</scope>
    <source>
        <strain evidence="1">RCC1693</strain>
    </source>
</reference>
<sequence length="144" mass="16341">MAPELSPSSYDHQDEAKYGLGTKRPVELFYKLFGMDVRRKSMVPELCKFVKSGIMHKTFSPALRADGMGIDYSGFEDFDVAAAIEEELNRMRAIAETHIRGAMEKKRPNNIRAALDEAKRCRMEAVPGKKELLDEARKLMNELS</sequence>